<comment type="caution">
    <text evidence="5">The sequence shown here is derived from an EMBL/GenBank/DDBJ whole genome shotgun (WGS) entry which is preliminary data.</text>
</comment>
<dbReference type="GeneID" id="46984090"/>
<dbReference type="PANTHER" id="PTHR42987:SF8">
    <property type="entry name" value="PROTEINASE"/>
    <property type="match status" value="1"/>
</dbReference>
<evidence type="ECO:0000313" key="5">
    <source>
        <dbReference type="EMBL" id="NEL77279.1"/>
    </source>
</evidence>
<keyword evidence="3" id="KW-0378">Hydrolase</keyword>
<dbReference type="SUPFAM" id="SSF52096">
    <property type="entry name" value="ClpP/crotonase"/>
    <property type="match status" value="1"/>
</dbReference>
<dbReference type="PANTHER" id="PTHR42987">
    <property type="entry name" value="PEPTIDASE S49"/>
    <property type="match status" value="1"/>
</dbReference>
<dbReference type="Proteomes" id="UP000471082">
    <property type="component" value="Unassembled WGS sequence"/>
</dbReference>
<protein>
    <submittedName>
        <fullName evidence="5">S49 family peptidase</fullName>
    </submittedName>
</protein>
<proteinExistence type="inferred from homology"/>
<evidence type="ECO:0000313" key="6">
    <source>
        <dbReference type="Proteomes" id="UP000471082"/>
    </source>
</evidence>
<dbReference type="AlphaFoldDB" id="A0A1L5QZF6"/>
<keyword evidence="4" id="KW-0720">Serine protease</keyword>
<evidence type="ECO:0000256" key="1">
    <source>
        <dbReference type="ARBA" id="ARBA00008683"/>
    </source>
</evidence>
<dbReference type="Pfam" id="PF01343">
    <property type="entry name" value="Peptidase_S49"/>
    <property type="match status" value="1"/>
</dbReference>
<dbReference type="KEGG" id="xpe:BJD13_00775"/>
<keyword evidence="2" id="KW-0645">Protease</keyword>
<evidence type="ECO:0000256" key="4">
    <source>
        <dbReference type="ARBA" id="ARBA00022825"/>
    </source>
</evidence>
<dbReference type="GO" id="GO:0008236">
    <property type="term" value="F:serine-type peptidase activity"/>
    <property type="evidence" value="ECO:0007669"/>
    <property type="project" value="UniProtKB-KW"/>
</dbReference>
<dbReference type="Gene3D" id="3.90.226.10">
    <property type="entry name" value="2-enoyl-CoA Hydratase, Chain A, domain 1"/>
    <property type="match status" value="1"/>
</dbReference>
<organism evidence="5 6">
    <name type="scientific">Xanthomonas perforans</name>
    <dbReference type="NCBI Taxonomy" id="442694"/>
    <lineage>
        <taxon>Bacteria</taxon>
        <taxon>Pseudomonadati</taxon>
        <taxon>Pseudomonadota</taxon>
        <taxon>Gammaproteobacteria</taxon>
        <taxon>Lysobacterales</taxon>
        <taxon>Lysobacteraceae</taxon>
        <taxon>Xanthomonas</taxon>
    </lineage>
</organism>
<dbReference type="EMBL" id="JAAGYU010000058">
    <property type="protein sequence ID" value="NEL77279.1"/>
    <property type="molecule type" value="Genomic_DNA"/>
</dbReference>
<name>A0A1L5QZF6_XANPE</name>
<gene>
    <name evidence="5" type="ORF">G3W61_13620</name>
</gene>
<evidence type="ECO:0000256" key="3">
    <source>
        <dbReference type="ARBA" id="ARBA00022801"/>
    </source>
</evidence>
<evidence type="ECO:0000256" key="2">
    <source>
        <dbReference type="ARBA" id="ARBA00022670"/>
    </source>
</evidence>
<dbReference type="CDD" id="cd07023">
    <property type="entry name" value="S49_Sppa_N_C"/>
    <property type="match status" value="1"/>
</dbReference>
<reference evidence="5 6" key="1">
    <citation type="submission" date="2019-11" db="EMBL/GenBank/DDBJ databases">
        <title>Genome-resolved metagenomics to study the prevalence of co-infection and intraspecific heterogeneity among plant pathogen metapopulations.</title>
        <authorList>
            <person name="Newberry E."/>
            <person name="Bhandari R."/>
            <person name="Kemble J."/>
            <person name="Sikora E."/>
            <person name="Potnis N."/>
        </authorList>
    </citation>
    <scope>NUCLEOTIDE SEQUENCE [LARGE SCALE GENOMIC DNA]</scope>
    <source>
        <strain evidence="5">Xp_Tom_Tuscaloosa_18b</strain>
    </source>
</reference>
<accession>A0A1L5QZF6</accession>
<dbReference type="InterPro" id="IPR029045">
    <property type="entry name" value="ClpP/crotonase-like_dom_sf"/>
</dbReference>
<sequence>MSNMDEKTPASSRNVLADLAPAIKDAMFALSALADTATRNERRKGYWNAAKFAALAAVFVFAVLVNLNNFRRLWGLNADPVRDSVALITINGGIGEMGKASATSVIPLIEQACRAERVTEVVLLIDSPGGSPTDADRIVSALKICKAAKRPVISVIGSMGASAAYMIAMHTDRIYASRYSLVGSIGAITRYVDASGLAQRLGLVEQVYKSGQLKGGPSTLSGSSPEDSKLMAELVVQVASEFYGQLQAARGPRLKGSREDLMSGRIWTAQDAVALGLVDEIAVLEDLKLTRFKDKRIYQYRAKSSFMTDMGLTAEAVSRSFVAGAKQGVIE</sequence>
<comment type="similarity">
    <text evidence="1">Belongs to the peptidase S49 family.</text>
</comment>
<dbReference type="GO" id="GO:0006508">
    <property type="term" value="P:proteolysis"/>
    <property type="evidence" value="ECO:0007669"/>
    <property type="project" value="UniProtKB-KW"/>
</dbReference>
<dbReference type="InterPro" id="IPR002142">
    <property type="entry name" value="Peptidase_S49"/>
</dbReference>
<dbReference type="InterPro" id="IPR047272">
    <property type="entry name" value="S49_SppA_C"/>
</dbReference>
<dbReference type="RefSeq" id="WP_005989501.1">
    <property type="nucleotide sequence ID" value="NZ_CP018472.1"/>
</dbReference>